<proteinExistence type="predicted"/>
<dbReference type="AlphaFoldDB" id="A0AAV7HQF5"/>
<accession>A0AAV7HQF5</accession>
<comment type="caution">
    <text evidence="1">The sequence shown here is derived from an EMBL/GenBank/DDBJ whole genome shotgun (WGS) entry which is preliminary data.</text>
</comment>
<sequence>MAVNHVGDPSFLEGKFKSRSFQDALSGDSLPSDFPDLKITSFNGLPSLWISDEEIRSLAVPFEFVLVGKFFGGRPSLDAI</sequence>
<protein>
    <submittedName>
        <fullName evidence="1">Uncharacterized protein</fullName>
    </submittedName>
</protein>
<dbReference type="Proteomes" id="UP000775213">
    <property type="component" value="Unassembled WGS sequence"/>
</dbReference>
<gene>
    <name evidence="1" type="ORF">IEQ34_000639</name>
</gene>
<organism evidence="1 2">
    <name type="scientific">Dendrobium chrysotoxum</name>
    <name type="common">Orchid</name>
    <dbReference type="NCBI Taxonomy" id="161865"/>
    <lineage>
        <taxon>Eukaryota</taxon>
        <taxon>Viridiplantae</taxon>
        <taxon>Streptophyta</taxon>
        <taxon>Embryophyta</taxon>
        <taxon>Tracheophyta</taxon>
        <taxon>Spermatophyta</taxon>
        <taxon>Magnoliopsida</taxon>
        <taxon>Liliopsida</taxon>
        <taxon>Asparagales</taxon>
        <taxon>Orchidaceae</taxon>
        <taxon>Epidendroideae</taxon>
        <taxon>Malaxideae</taxon>
        <taxon>Dendrobiinae</taxon>
        <taxon>Dendrobium</taxon>
    </lineage>
</organism>
<dbReference type="EMBL" id="JAGFBR010000001">
    <property type="protein sequence ID" value="KAH0470916.1"/>
    <property type="molecule type" value="Genomic_DNA"/>
</dbReference>
<evidence type="ECO:0000313" key="1">
    <source>
        <dbReference type="EMBL" id="KAH0470916.1"/>
    </source>
</evidence>
<evidence type="ECO:0000313" key="2">
    <source>
        <dbReference type="Proteomes" id="UP000775213"/>
    </source>
</evidence>
<keyword evidence="2" id="KW-1185">Reference proteome</keyword>
<reference evidence="1 2" key="1">
    <citation type="journal article" date="2021" name="Hortic Res">
        <title>Chromosome-scale assembly of the Dendrobium chrysotoxum genome enhances the understanding of orchid evolution.</title>
        <authorList>
            <person name="Zhang Y."/>
            <person name="Zhang G.Q."/>
            <person name="Zhang D."/>
            <person name="Liu X.D."/>
            <person name="Xu X.Y."/>
            <person name="Sun W.H."/>
            <person name="Yu X."/>
            <person name="Zhu X."/>
            <person name="Wang Z.W."/>
            <person name="Zhao X."/>
            <person name="Zhong W.Y."/>
            <person name="Chen H."/>
            <person name="Yin W.L."/>
            <person name="Huang T."/>
            <person name="Niu S.C."/>
            <person name="Liu Z.J."/>
        </authorList>
    </citation>
    <scope>NUCLEOTIDE SEQUENCE [LARGE SCALE GENOMIC DNA]</scope>
    <source>
        <strain evidence="1">Lindl</strain>
    </source>
</reference>
<name>A0AAV7HQF5_DENCH</name>